<keyword evidence="3" id="KW-1133">Transmembrane helix</keyword>
<keyword evidence="5" id="KW-1185">Reference proteome</keyword>
<evidence type="ECO:0000256" key="1">
    <source>
        <dbReference type="ARBA" id="ARBA00017902"/>
    </source>
</evidence>
<reference evidence="4" key="1">
    <citation type="journal article" date="2023" name="G3 (Bethesda)">
        <title>Whole genome assembly and annotation of the endangered Caribbean coral Acropora cervicornis.</title>
        <authorList>
            <person name="Selwyn J.D."/>
            <person name="Vollmer S.V."/>
        </authorList>
    </citation>
    <scope>NUCLEOTIDE SEQUENCE</scope>
    <source>
        <strain evidence="4">K2</strain>
    </source>
</reference>
<organism evidence="4 5">
    <name type="scientific">Acropora cervicornis</name>
    <name type="common">Staghorn coral</name>
    <dbReference type="NCBI Taxonomy" id="6130"/>
    <lineage>
        <taxon>Eukaryota</taxon>
        <taxon>Metazoa</taxon>
        <taxon>Cnidaria</taxon>
        <taxon>Anthozoa</taxon>
        <taxon>Hexacorallia</taxon>
        <taxon>Scleractinia</taxon>
        <taxon>Astrocoeniina</taxon>
        <taxon>Acroporidae</taxon>
        <taxon>Acropora</taxon>
    </lineage>
</organism>
<comment type="caution">
    <text evidence="4">The sequence shown here is derived from an EMBL/GenBank/DDBJ whole genome shotgun (WGS) entry which is preliminary data.</text>
</comment>
<dbReference type="GO" id="GO:0005783">
    <property type="term" value="C:endoplasmic reticulum"/>
    <property type="evidence" value="ECO:0007669"/>
    <property type="project" value="TreeGrafter"/>
</dbReference>
<dbReference type="InterPro" id="IPR020309">
    <property type="entry name" value="Smim-14"/>
</dbReference>
<dbReference type="Proteomes" id="UP001249851">
    <property type="component" value="Unassembled WGS sequence"/>
</dbReference>
<dbReference type="PANTHER" id="PTHR31019:SF1">
    <property type="entry name" value="SMALL INTEGRAL MEMBRANE PROTEIN 14"/>
    <property type="match status" value="1"/>
</dbReference>
<protein>
    <recommendedName>
        <fullName evidence="1">Small integral membrane protein 14</fullName>
    </recommendedName>
</protein>
<gene>
    <name evidence="4" type="ORF">P5673_014674</name>
</gene>
<keyword evidence="3" id="KW-0472">Membrane</keyword>
<dbReference type="AlphaFoldDB" id="A0AAD9V611"/>
<dbReference type="EMBL" id="JARQWQ010000029">
    <property type="protein sequence ID" value="KAK2562382.1"/>
    <property type="molecule type" value="Genomic_DNA"/>
</dbReference>
<feature type="region of interest" description="Disordered" evidence="2">
    <location>
        <begin position="86"/>
        <end position="109"/>
    </location>
</feature>
<feature type="compositionally biased region" description="Pro residues" evidence="2">
    <location>
        <begin position="100"/>
        <end position="109"/>
    </location>
</feature>
<evidence type="ECO:0000313" key="5">
    <source>
        <dbReference type="Proteomes" id="UP001249851"/>
    </source>
</evidence>
<sequence>MEGGGSGPGDSFDPCECICSHEGAMRRLISLLRDSQSYCTDNQCSPELPGPQGSDTGGNNHTVFFIMMVWIVIAFVLYLLRPQSMRQGAEKPSRNDRDPGPQPPAPPVH</sequence>
<reference evidence="4" key="2">
    <citation type="journal article" date="2023" name="Science">
        <title>Genomic signatures of disease resistance in endangered staghorn corals.</title>
        <authorList>
            <person name="Vollmer S.V."/>
            <person name="Selwyn J.D."/>
            <person name="Despard B.A."/>
            <person name="Roesel C.L."/>
        </authorList>
    </citation>
    <scope>NUCLEOTIDE SEQUENCE</scope>
    <source>
        <strain evidence="4">K2</strain>
    </source>
</reference>
<evidence type="ECO:0000313" key="4">
    <source>
        <dbReference type="EMBL" id="KAK2562382.1"/>
    </source>
</evidence>
<dbReference type="Pfam" id="PF11027">
    <property type="entry name" value="DUF2615"/>
    <property type="match status" value="1"/>
</dbReference>
<feature type="compositionally biased region" description="Basic and acidic residues" evidence="2">
    <location>
        <begin position="88"/>
        <end position="99"/>
    </location>
</feature>
<dbReference type="PANTHER" id="PTHR31019">
    <property type="entry name" value="SMALL INTEGRAL MEMBRANE PROTEIN 14"/>
    <property type="match status" value="1"/>
</dbReference>
<feature type="transmembrane region" description="Helical" evidence="3">
    <location>
        <begin position="62"/>
        <end position="80"/>
    </location>
</feature>
<evidence type="ECO:0000256" key="2">
    <source>
        <dbReference type="SAM" id="MobiDB-lite"/>
    </source>
</evidence>
<name>A0AAD9V611_ACRCE</name>
<proteinExistence type="predicted"/>
<evidence type="ECO:0000256" key="3">
    <source>
        <dbReference type="SAM" id="Phobius"/>
    </source>
</evidence>
<keyword evidence="3" id="KW-0812">Transmembrane</keyword>
<accession>A0AAD9V611</accession>